<dbReference type="Proteomes" id="UP000183894">
    <property type="component" value="Unassembled WGS sequence"/>
</dbReference>
<dbReference type="Pfam" id="PF25231">
    <property type="entry name" value="DUF7847"/>
    <property type="match status" value="1"/>
</dbReference>
<protein>
    <recommendedName>
        <fullName evidence="2">DUF7847 domain-containing protein</fullName>
    </recommendedName>
</protein>
<name>A0A1H7I4E9_HALLR</name>
<feature type="transmembrane region" description="Helical" evidence="1">
    <location>
        <begin position="99"/>
        <end position="128"/>
    </location>
</feature>
<organism evidence="3 4">
    <name type="scientific">Haloferax larsenii</name>
    <dbReference type="NCBI Taxonomy" id="302484"/>
    <lineage>
        <taxon>Archaea</taxon>
        <taxon>Methanobacteriati</taxon>
        <taxon>Methanobacteriota</taxon>
        <taxon>Stenosarchaea group</taxon>
        <taxon>Halobacteria</taxon>
        <taxon>Halobacteriales</taxon>
        <taxon>Haloferacaceae</taxon>
        <taxon>Haloferax</taxon>
    </lineage>
</organism>
<dbReference type="RefSeq" id="WP_074792148.1">
    <property type="nucleotide sequence ID" value="NZ_FOAD01000001.1"/>
</dbReference>
<proteinExistence type="predicted"/>
<dbReference type="InterPro" id="IPR057169">
    <property type="entry name" value="DUF7847"/>
</dbReference>
<dbReference type="OrthoDB" id="241125at2157"/>
<feature type="transmembrane region" description="Helical" evidence="1">
    <location>
        <begin position="20"/>
        <end position="40"/>
    </location>
</feature>
<feature type="domain" description="DUF7847" evidence="2">
    <location>
        <begin position="1"/>
        <end position="278"/>
    </location>
</feature>
<keyword evidence="1" id="KW-0812">Transmembrane</keyword>
<dbReference type="EMBL" id="FOAD01000001">
    <property type="protein sequence ID" value="SEK56330.1"/>
    <property type="molecule type" value="Genomic_DNA"/>
</dbReference>
<accession>A0A1H7I4E9</accession>
<keyword evidence="1" id="KW-0472">Membrane</keyword>
<feature type="transmembrane region" description="Helical" evidence="1">
    <location>
        <begin position="140"/>
        <end position="164"/>
    </location>
</feature>
<feature type="transmembrane region" description="Helical" evidence="1">
    <location>
        <begin position="47"/>
        <end position="68"/>
    </location>
</feature>
<dbReference type="AlphaFoldDB" id="A0A1H7I4E9"/>
<evidence type="ECO:0000256" key="1">
    <source>
        <dbReference type="SAM" id="Phobius"/>
    </source>
</evidence>
<gene>
    <name evidence="3" type="ORF">SAMN04488691_101756</name>
</gene>
<evidence type="ECO:0000313" key="3">
    <source>
        <dbReference type="EMBL" id="SEK56330.1"/>
    </source>
</evidence>
<evidence type="ECO:0000313" key="4">
    <source>
        <dbReference type="Proteomes" id="UP000183894"/>
    </source>
</evidence>
<keyword evidence="1" id="KW-1133">Transmembrane helix</keyword>
<sequence length="297" mass="30947">MAAISSLKTALHGLRRNPVLFLGGLILGLVALPQLATQLAQIPLLPFGLQVVTFFVMPFFAAGLYAMAGEATGERGRTSLSTLTAAGREKYVPYLLAKIVALGIMIPFGIALGILGVVGIFAIGLSAATTGGGPAMGVGVLSLLGVGALIVLAYIIVLFLIQFFPVAVVVNDADAIESFKQSYRLVRSNIVPTLGYSVIVLVANLITMAPITGFIFFRSIQSTQQMQQAGSTAAPATMQAGAGFSIPEIAALSAISVAMQMFVTTFLTTYAVAFFEAHHSGASEPDIDGDSVIPEFE</sequence>
<feature type="transmembrane region" description="Helical" evidence="1">
    <location>
        <begin position="194"/>
        <end position="217"/>
    </location>
</feature>
<evidence type="ECO:0000259" key="2">
    <source>
        <dbReference type="Pfam" id="PF25231"/>
    </source>
</evidence>
<reference evidence="3 4" key="1">
    <citation type="submission" date="2016-10" db="EMBL/GenBank/DDBJ databases">
        <authorList>
            <person name="de Groot N.N."/>
        </authorList>
    </citation>
    <scope>NUCLEOTIDE SEQUENCE [LARGE SCALE GENOMIC DNA]</scope>
    <source>
        <strain evidence="3 4">CDM_5</strain>
    </source>
</reference>